<evidence type="ECO:0000313" key="8">
    <source>
        <dbReference type="EMBL" id="ABL00463.1"/>
    </source>
</evidence>
<evidence type="ECO:0000259" key="7">
    <source>
        <dbReference type="Pfam" id="PF13480"/>
    </source>
</evidence>
<dbReference type="OrthoDB" id="5401382at2"/>
<evidence type="ECO:0000256" key="5">
    <source>
        <dbReference type="ARBA" id="ARBA00023315"/>
    </source>
</evidence>
<proteinExistence type="inferred from homology"/>
<keyword evidence="6" id="KW-0961">Cell wall biogenesis/degradation</keyword>
<gene>
    <name evidence="8" type="ordered locus">Ppro_2865</name>
</gene>
<dbReference type="RefSeq" id="WP_011736698.1">
    <property type="nucleotide sequence ID" value="NC_008609.1"/>
</dbReference>
<comment type="similarity">
    <text evidence="1">Belongs to the FemABX family.</text>
</comment>
<reference evidence="8 9" key="1">
    <citation type="submission" date="2006-10" db="EMBL/GenBank/DDBJ databases">
        <title>Complete sequence of chromosome of Pelobacter propionicus DSM 2379.</title>
        <authorList>
            <consortium name="US DOE Joint Genome Institute"/>
            <person name="Copeland A."/>
            <person name="Lucas S."/>
            <person name="Lapidus A."/>
            <person name="Barry K."/>
            <person name="Detter J.C."/>
            <person name="Glavina del Rio T."/>
            <person name="Hammon N."/>
            <person name="Israni S."/>
            <person name="Dalin E."/>
            <person name="Tice H."/>
            <person name="Pitluck S."/>
            <person name="Saunders E."/>
            <person name="Brettin T."/>
            <person name="Bruce D."/>
            <person name="Han C."/>
            <person name="Tapia R."/>
            <person name="Schmutz J."/>
            <person name="Larimer F."/>
            <person name="Land M."/>
            <person name="Hauser L."/>
            <person name="Kyrpides N."/>
            <person name="Kim E."/>
            <person name="Lovley D."/>
            <person name="Richardson P."/>
        </authorList>
    </citation>
    <scope>NUCLEOTIDE SEQUENCE [LARGE SCALE GENOMIC DNA]</scope>
    <source>
        <strain evidence="9">DSM 2379 / NBRC 103807 / OttBd1</strain>
    </source>
</reference>
<evidence type="ECO:0000256" key="3">
    <source>
        <dbReference type="ARBA" id="ARBA00022960"/>
    </source>
</evidence>
<keyword evidence="2" id="KW-0808">Transferase</keyword>
<dbReference type="Proteomes" id="UP000006732">
    <property type="component" value="Chromosome"/>
</dbReference>
<dbReference type="PROSITE" id="PS51191">
    <property type="entry name" value="FEMABX"/>
    <property type="match status" value="1"/>
</dbReference>
<dbReference type="InterPro" id="IPR038740">
    <property type="entry name" value="BioF2-like_GNAT_dom"/>
</dbReference>
<dbReference type="GO" id="GO:0016755">
    <property type="term" value="F:aminoacyltransferase activity"/>
    <property type="evidence" value="ECO:0007669"/>
    <property type="project" value="InterPro"/>
</dbReference>
<keyword evidence="3" id="KW-0133">Cell shape</keyword>
<evidence type="ECO:0000256" key="1">
    <source>
        <dbReference type="ARBA" id="ARBA00009943"/>
    </source>
</evidence>
<dbReference type="Pfam" id="PF13480">
    <property type="entry name" value="Acetyltransf_6"/>
    <property type="match status" value="1"/>
</dbReference>
<protein>
    <recommendedName>
        <fullName evidence="7">BioF2-like acetyltransferase domain-containing protein</fullName>
    </recommendedName>
</protein>
<dbReference type="InterPro" id="IPR050644">
    <property type="entry name" value="PG_Glycine_Bridge_Synth"/>
</dbReference>
<name>A1ASZ2_PELPD</name>
<dbReference type="GO" id="GO:0008360">
    <property type="term" value="P:regulation of cell shape"/>
    <property type="evidence" value="ECO:0007669"/>
    <property type="project" value="UniProtKB-KW"/>
</dbReference>
<accession>A1ASZ2</accession>
<dbReference type="GO" id="GO:0071555">
    <property type="term" value="P:cell wall organization"/>
    <property type="evidence" value="ECO:0007669"/>
    <property type="project" value="UniProtKB-KW"/>
</dbReference>
<dbReference type="SUPFAM" id="SSF55729">
    <property type="entry name" value="Acyl-CoA N-acyltransferases (Nat)"/>
    <property type="match status" value="2"/>
</dbReference>
<evidence type="ECO:0000313" key="9">
    <source>
        <dbReference type="Proteomes" id="UP000006732"/>
    </source>
</evidence>
<dbReference type="InterPro" id="IPR016181">
    <property type="entry name" value="Acyl_CoA_acyltransferase"/>
</dbReference>
<keyword evidence="9" id="KW-1185">Reference proteome</keyword>
<dbReference type="AlphaFoldDB" id="A1ASZ2"/>
<organism evidence="8 9">
    <name type="scientific">Pelobacter propionicus (strain DSM 2379 / NBRC 103807 / OttBd1)</name>
    <dbReference type="NCBI Taxonomy" id="338966"/>
    <lineage>
        <taxon>Bacteria</taxon>
        <taxon>Pseudomonadati</taxon>
        <taxon>Thermodesulfobacteriota</taxon>
        <taxon>Desulfuromonadia</taxon>
        <taxon>Desulfuromonadales</taxon>
        <taxon>Desulfuromonadaceae</taxon>
        <taxon>Pelobacter</taxon>
    </lineage>
</organism>
<evidence type="ECO:0000256" key="2">
    <source>
        <dbReference type="ARBA" id="ARBA00022679"/>
    </source>
</evidence>
<dbReference type="Gene3D" id="3.40.630.30">
    <property type="match status" value="1"/>
</dbReference>
<dbReference type="HOGENOM" id="CLU_042156_1_0_7"/>
<feature type="domain" description="BioF2-like acetyltransferase" evidence="7">
    <location>
        <begin position="172"/>
        <end position="301"/>
    </location>
</feature>
<keyword evidence="4" id="KW-0573">Peptidoglycan synthesis</keyword>
<sequence>MSANSVAAKQNEKKVAARGVFLLDPLTDPRWDSFVEKHPFGKISHTSSWKRVLEDSFANMKGYYLALEDQSGTALKAALPLFERKGKLSGHRLVSIPHATLCDPLVSSGEDLSALIDAAVSLQQQKRITSIEVRSLDAFPLLDDKRISRHKFLKNHYIDLDKSQEELFRSFHRTCVRQRISRAENSDLRLVVGQDEMDLNLFFQLFVKTRKRLGFPPQPYRFFISLWQEFGATGKMSVLLAKRQQHILSGLILFKYRDRVSAEFLAWDAGCRDVSPNHFLFWEGIKAAHREGYSIFDFGATSPNNTTLMEFKKHWGTKIIDITHCYCPHQESDDYESKELSVQYKLTKKICPYIPDSVLIHLGSFFYNYL</sequence>
<keyword evidence="5" id="KW-0012">Acyltransferase</keyword>
<dbReference type="STRING" id="338966.Ppro_2865"/>
<evidence type="ECO:0000256" key="4">
    <source>
        <dbReference type="ARBA" id="ARBA00022984"/>
    </source>
</evidence>
<dbReference type="PANTHER" id="PTHR36174">
    <property type="entry name" value="LIPID II:GLYCINE GLYCYLTRANSFERASE"/>
    <property type="match status" value="1"/>
</dbReference>
<dbReference type="GO" id="GO:0009252">
    <property type="term" value="P:peptidoglycan biosynthetic process"/>
    <property type="evidence" value="ECO:0007669"/>
    <property type="project" value="UniProtKB-KW"/>
</dbReference>
<dbReference type="KEGG" id="ppd:Ppro_2865"/>
<dbReference type="InterPro" id="IPR003447">
    <property type="entry name" value="FEMABX"/>
</dbReference>
<dbReference type="EMBL" id="CP000482">
    <property type="protein sequence ID" value="ABL00463.1"/>
    <property type="molecule type" value="Genomic_DNA"/>
</dbReference>
<dbReference type="PANTHER" id="PTHR36174:SF1">
    <property type="entry name" value="LIPID II:GLYCINE GLYCYLTRANSFERASE"/>
    <property type="match status" value="1"/>
</dbReference>
<dbReference type="eggNOG" id="COG5653">
    <property type="taxonomic scope" value="Bacteria"/>
</dbReference>
<evidence type="ECO:0000256" key="6">
    <source>
        <dbReference type="ARBA" id="ARBA00023316"/>
    </source>
</evidence>